<dbReference type="InterPro" id="IPR003343">
    <property type="entry name" value="Big_2"/>
</dbReference>
<dbReference type="Proteomes" id="UP001500432">
    <property type="component" value="Unassembled WGS sequence"/>
</dbReference>
<evidence type="ECO:0000259" key="2">
    <source>
        <dbReference type="SMART" id="SM00635"/>
    </source>
</evidence>
<protein>
    <recommendedName>
        <fullName evidence="2">BIG2 domain-containing protein</fullName>
    </recommendedName>
</protein>
<dbReference type="SUPFAM" id="SSF49373">
    <property type="entry name" value="Invasin/intimin cell-adhesion fragments"/>
    <property type="match status" value="3"/>
</dbReference>
<dbReference type="SMART" id="SM00635">
    <property type="entry name" value="BID_2"/>
    <property type="match status" value="3"/>
</dbReference>
<proteinExistence type="predicted"/>
<feature type="domain" description="BIG2" evidence="2">
    <location>
        <begin position="170"/>
        <end position="250"/>
    </location>
</feature>
<gene>
    <name evidence="3" type="ORF">GCM10009849_19190</name>
</gene>
<keyword evidence="1" id="KW-0812">Transmembrane</keyword>
<accession>A0ABP5NKR1</accession>
<dbReference type="RefSeq" id="WP_344299483.1">
    <property type="nucleotide sequence ID" value="NZ_BAAAQW010000005.1"/>
</dbReference>
<feature type="transmembrane region" description="Helical" evidence="1">
    <location>
        <begin position="39"/>
        <end position="63"/>
    </location>
</feature>
<feature type="domain" description="BIG2" evidence="2">
    <location>
        <begin position="260"/>
        <end position="342"/>
    </location>
</feature>
<evidence type="ECO:0000313" key="4">
    <source>
        <dbReference type="Proteomes" id="UP001500432"/>
    </source>
</evidence>
<organism evidence="3 4">
    <name type="scientific">Sinomonas flava</name>
    <dbReference type="NCBI Taxonomy" id="496857"/>
    <lineage>
        <taxon>Bacteria</taxon>
        <taxon>Bacillati</taxon>
        <taxon>Actinomycetota</taxon>
        <taxon>Actinomycetes</taxon>
        <taxon>Micrococcales</taxon>
        <taxon>Micrococcaceae</taxon>
        <taxon>Sinomonas</taxon>
    </lineage>
</organism>
<keyword evidence="4" id="KW-1185">Reference proteome</keyword>
<reference evidence="4" key="1">
    <citation type="journal article" date="2019" name="Int. J. Syst. Evol. Microbiol.">
        <title>The Global Catalogue of Microorganisms (GCM) 10K type strain sequencing project: providing services to taxonomists for standard genome sequencing and annotation.</title>
        <authorList>
            <consortium name="The Broad Institute Genomics Platform"/>
            <consortium name="The Broad Institute Genome Sequencing Center for Infectious Disease"/>
            <person name="Wu L."/>
            <person name="Ma J."/>
        </authorList>
    </citation>
    <scope>NUCLEOTIDE SEQUENCE [LARGE SCALE GENOMIC DNA]</scope>
    <source>
        <strain evidence="4">JCM 16034</strain>
    </source>
</reference>
<name>A0ABP5NKR1_9MICC</name>
<evidence type="ECO:0000313" key="3">
    <source>
        <dbReference type="EMBL" id="GAA2200092.1"/>
    </source>
</evidence>
<dbReference type="Pfam" id="PF02368">
    <property type="entry name" value="Big_2"/>
    <property type="match status" value="2"/>
</dbReference>
<keyword evidence="1" id="KW-0472">Membrane</keyword>
<dbReference type="EMBL" id="BAAAQW010000005">
    <property type="protein sequence ID" value="GAA2200092.1"/>
    <property type="molecule type" value="Genomic_DNA"/>
</dbReference>
<keyword evidence="1" id="KW-1133">Transmembrane helix</keyword>
<sequence length="348" mass="35624">MNSELRQRLYAEATELAARHPADLESAVARGHERLRNRATLLSVLTAVAVLAAAAALVIVRLVGPAGGDASRSATVIGIVVSAPGQQLPPGLKIQASAKATLSDGRTRQLEDGVVWSSANPSVVAVDGAGLLTAVAEGSTAVSATFGGFTSSLTFSVVPGSTFTPTPSVTVRALQIDPESTSVRAGLTTAFSAQLRLSDNSVIPASQLTWKTSDEKIATVDAAGTVTGVAPGSALLTATAKDPLGASYEALALVVVTPPEVVRVQVAPATVPPLFVGDRPVKLTATVTYTTGKSEVVDAVAWSSENGEAVRMDDHGNAYPEKAGTSRVTAMYQGTTSQPVTITVKQID</sequence>
<dbReference type="Gene3D" id="2.60.40.1080">
    <property type="match status" value="3"/>
</dbReference>
<comment type="caution">
    <text evidence="3">The sequence shown here is derived from an EMBL/GenBank/DDBJ whole genome shotgun (WGS) entry which is preliminary data.</text>
</comment>
<evidence type="ECO:0000256" key="1">
    <source>
        <dbReference type="SAM" id="Phobius"/>
    </source>
</evidence>
<feature type="domain" description="BIG2" evidence="2">
    <location>
        <begin position="75"/>
        <end position="154"/>
    </location>
</feature>
<dbReference type="InterPro" id="IPR008964">
    <property type="entry name" value="Invasin/intimin_cell_adhesion"/>
</dbReference>